<dbReference type="AlphaFoldDB" id="A0A137NVP0"/>
<evidence type="ECO:0000313" key="2">
    <source>
        <dbReference type="Proteomes" id="UP000070444"/>
    </source>
</evidence>
<feature type="non-terminal residue" evidence="1">
    <location>
        <position position="1"/>
    </location>
</feature>
<dbReference type="EMBL" id="KQ964680">
    <property type="protein sequence ID" value="KXN66890.1"/>
    <property type="molecule type" value="Genomic_DNA"/>
</dbReference>
<dbReference type="Proteomes" id="UP000070444">
    <property type="component" value="Unassembled WGS sequence"/>
</dbReference>
<proteinExistence type="predicted"/>
<organism evidence="1 2">
    <name type="scientific">Conidiobolus coronatus (strain ATCC 28846 / CBS 209.66 / NRRL 28638)</name>
    <name type="common">Delacroixia coronata</name>
    <dbReference type="NCBI Taxonomy" id="796925"/>
    <lineage>
        <taxon>Eukaryota</taxon>
        <taxon>Fungi</taxon>
        <taxon>Fungi incertae sedis</taxon>
        <taxon>Zoopagomycota</taxon>
        <taxon>Entomophthoromycotina</taxon>
        <taxon>Entomophthoromycetes</taxon>
        <taxon>Entomophthorales</taxon>
        <taxon>Ancylistaceae</taxon>
        <taxon>Conidiobolus</taxon>
    </lineage>
</organism>
<reference evidence="1 2" key="1">
    <citation type="journal article" date="2015" name="Genome Biol. Evol.">
        <title>Phylogenomic analyses indicate that early fungi evolved digesting cell walls of algal ancestors of land plants.</title>
        <authorList>
            <person name="Chang Y."/>
            <person name="Wang S."/>
            <person name="Sekimoto S."/>
            <person name="Aerts A.L."/>
            <person name="Choi C."/>
            <person name="Clum A."/>
            <person name="LaButti K.M."/>
            <person name="Lindquist E.A."/>
            <person name="Yee Ngan C."/>
            <person name="Ohm R.A."/>
            <person name="Salamov A.A."/>
            <person name="Grigoriev I.V."/>
            <person name="Spatafora J.W."/>
            <person name="Berbee M.L."/>
        </authorList>
    </citation>
    <scope>NUCLEOTIDE SEQUENCE [LARGE SCALE GENOMIC DNA]</scope>
    <source>
        <strain evidence="1 2">NRRL 28638</strain>
    </source>
</reference>
<sequence>AGFADRDDQLFYGPHPDGKYVVWYPDGQYLKSHYEEPKFYHRTDSRYETNDYDRNSKRYNGVNNKFLSVNDDNPSEFASLSDYNHGVLVDGDNYHNEDTRYIEQQSLNKGNNYYNIQDVADAINSGRV</sequence>
<accession>A0A137NVP0</accession>
<protein>
    <submittedName>
        <fullName evidence="1">Uncharacterized protein</fullName>
    </submittedName>
</protein>
<keyword evidence="2" id="KW-1185">Reference proteome</keyword>
<evidence type="ECO:0000313" key="1">
    <source>
        <dbReference type="EMBL" id="KXN66890.1"/>
    </source>
</evidence>
<name>A0A137NVP0_CONC2</name>
<gene>
    <name evidence="1" type="ORF">CONCODRAFT_11178</name>
</gene>